<dbReference type="PANTHER" id="PTHR24252">
    <property type="entry name" value="ACROSIN-RELATED"/>
    <property type="match status" value="1"/>
</dbReference>
<dbReference type="GO" id="GO:0006508">
    <property type="term" value="P:proteolysis"/>
    <property type="evidence" value="ECO:0007669"/>
    <property type="project" value="UniProtKB-KW"/>
</dbReference>
<dbReference type="PROSITE" id="PS00134">
    <property type="entry name" value="TRYPSIN_HIS"/>
    <property type="match status" value="1"/>
</dbReference>
<evidence type="ECO:0000256" key="4">
    <source>
        <dbReference type="ARBA" id="ARBA00023157"/>
    </source>
</evidence>
<feature type="domain" description="Peptidase S1" evidence="7">
    <location>
        <begin position="28"/>
        <end position="274"/>
    </location>
</feature>
<dbReference type="InterPro" id="IPR043504">
    <property type="entry name" value="Peptidase_S1_PA_chymotrypsin"/>
</dbReference>
<dbReference type="GO" id="GO:0004252">
    <property type="term" value="F:serine-type endopeptidase activity"/>
    <property type="evidence" value="ECO:0007669"/>
    <property type="project" value="InterPro"/>
</dbReference>
<dbReference type="SMART" id="SM00020">
    <property type="entry name" value="Tryp_SPc"/>
    <property type="match status" value="1"/>
</dbReference>
<sequence length="430" mass="45827">AEIVTNIDERECGFPAIDPLQISKLSRIVGGSVVKPHSWPWQVGLCYSSNIAEDVFCGGTLISETWIVTAAHCIDFLTESELLRVIIVVGAHDMTASVVDEDERQLINVQRVIYHPRYDIGYELNYDIALIELNTSAVLGENVAVACLPITSLTNGQQSYVTGWGSTASGGGKVTRLREVMVPIIDRTHCIAESNYTANDDLSITMVCAGSIVGGIDTCQGDSGGPLVTQMSHNSSLWQLSGVISWGIGCGDPSYPGVYTDVILFNNWIKGIISNHCGDSSCCAYLGSIGECETNPNLMFDSCLEECITEPPVTDSATTESITSTIVTTQTSSNIVSDVTKTSQTTTDATLSSTSNGEDKNTGQTTSTSEEANATSTEQATSTSISTQNIVSLPPGYLDLGLFGQSRGKTLRTNLTRVLTMTVLSLAIVV</sequence>
<evidence type="ECO:0000259" key="7">
    <source>
        <dbReference type="PROSITE" id="PS50240"/>
    </source>
</evidence>
<dbReference type="AlphaFoldDB" id="A0A8S4NNY7"/>
<dbReference type="InterPro" id="IPR033116">
    <property type="entry name" value="TRYPSIN_SER"/>
</dbReference>
<dbReference type="InterPro" id="IPR009003">
    <property type="entry name" value="Peptidase_S1_PA"/>
</dbReference>
<name>A0A8S4NNY7_OWEFU</name>
<gene>
    <name evidence="8" type="ORF">OFUS_LOCUS8373</name>
</gene>
<feature type="compositionally biased region" description="Low complexity" evidence="6">
    <location>
        <begin position="364"/>
        <end position="387"/>
    </location>
</feature>
<feature type="region of interest" description="Disordered" evidence="6">
    <location>
        <begin position="346"/>
        <end position="387"/>
    </location>
</feature>
<evidence type="ECO:0000313" key="9">
    <source>
        <dbReference type="Proteomes" id="UP000749559"/>
    </source>
</evidence>
<keyword evidence="9" id="KW-1185">Reference proteome</keyword>
<proteinExistence type="predicted"/>
<evidence type="ECO:0000256" key="3">
    <source>
        <dbReference type="ARBA" id="ARBA00022825"/>
    </source>
</evidence>
<organism evidence="8 9">
    <name type="scientific">Owenia fusiformis</name>
    <name type="common">Polychaete worm</name>
    <dbReference type="NCBI Taxonomy" id="6347"/>
    <lineage>
        <taxon>Eukaryota</taxon>
        <taxon>Metazoa</taxon>
        <taxon>Spiralia</taxon>
        <taxon>Lophotrochozoa</taxon>
        <taxon>Annelida</taxon>
        <taxon>Polychaeta</taxon>
        <taxon>Sedentaria</taxon>
        <taxon>Canalipalpata</taxon>
        <taxon>Sabellida</taxon>
        <taxon>Oweniida</taxon>
        <taxon>Oweniidae</taxon>
        <taxon>Owenia</taxon>
    </lineage>
</organism>
<protein>
    <recommendedName>
        <fullName evidence="7">Peptidase S1 domain-containing protein</fullName>
    </recommendedName>
</protein>
<dbReference type="Proteomes" id="UP000749559">
    <property type="component" value="Unassembled WGS sequence"/>
</dbReference>
<keyword evidence="3 5" id="KW-0720">Serine protease</keyword>
<dbReference type="EMBL" id="CAIIXF020000004">
    <property type="protein sequence ID" value="CAH1781862.1"/>
    <property type="molecule type" value="Genomic_DNA"/>
</dbReference>
<accession>A0A8S4NNY7</accession>
<dbReference type="InterPro" id="IPR001254">
    <property type="entry name" value="Trypsin_dom"/>
</dbReference>
<dbReference type="SUPFAM" id="SSF50494">
    <property type="entry name" value="Trypsin-like serine proteases"/>
    <property type="match status" value="1"/>
</dbReference>
<dbReference type="OrthoDB" id="9425590at2759"/>
<dbReference type="InterPro" id="IPR001314">
    <property type="entry name" value="Peptidase_S1A"/>
</dbReference>
<evidence type="ECO:0000256" key="5">
    <source>
        <dbReference type="RuleBase" id="RU363034"/>
    </source>
</evidence>
<dbReference type="PANTHER" id="PTHR24252:SF7">
    <property type="entry name" value="HYALIN"/>
    <property type="match status" value="1"/>
</dbReference>
<evidence type="ECO:0000313" key="8">
    <source>
        <dbReference type="EMBL" id="CAH1781862.1"/>
    </source>
</evidence>
<dbReference type="PROSITE" id="PS00135">
    <property type="entry name" value="TRYPSIN_SER"/>
    <property type="match status" value="1"/>
</dbReference>
<dbReference type="Gene3D" id="2.40.10.10">
    <property type="entry name" value="Trypsin-like serine proteases"/>
    <property type="match status" value="1"/>
</dbReference>
<dbReference type="PRINTS" id="PR00722">
    <property type="entry name" value="CHYMOTRYPSIN"/>
</dbReference>
<evidence type="ECO:0000256" key="2">
    <source>
        <dbReference type="ARBA" id="ARBA00022801"/>
    </source>
</evidence>
<dbReference type="CDD" id="cd00190">
    <property type="entry name" value="Tryp_SPc"/>
    <property type="match status" value="1"/>
</dbReference>
<dbReference type="FunFam" id="2.40.10.10:FF:000003">
    <property type="entry name" value="Transmembrane serine protease 3"/>
    <property type="match status" value="1"/>
</dbReference>
<keyword evidence="4" id="KW-1015">Disulfide bond</keyword>
<keyword evidence="1 5" id="KW-0645">Protease</keyword>
<feature type="compositionally biased region" description="Polar residues" evidence="6">
    <location>
        <begin position="346"/>
        <end position="356"/>
    </location>
</feature>
<dbReference type="Pfam" id="PF00089">
    <property type="entry name" value="Trypsin"/>
    <property type="match status" value="1"/>
</dbReference>
<comment type="caution">
    <text evidence="8">The sequence shown here is derived from an EMBL/GenBank/DDBJ whole genome shotgun (WGS) entry which is preliminary data.</text>
</comment>
<dbReference type="InterPro" id="IPR018114">
    <property type="entry name" value="TRYPSIN_HIS"/>
</dbReference>
<dbReference type="PROSITE" id="PS50240">
    <property type="entry name" value="TRYPSIN_DOM"/>
    <property type="match status" value="1"/>
</dbReference>
<evidence type="ECO:0000256" key="1">
    <source>
        <dbReference type="ARBA" id="ARBA00022670"/>
    </source>
</evidence>
<feature type="non-terminal residue" evidence="8">
    <location>
        <position position="1"/>
    </location>
</feature>
<reference evidence="8" key="1">
    <citation type="submission" date="2022-03" db="EMBL/GenBank/DDBJ databases">
        <authorList>
            <person name="Martin C."/>
        </authorList>
    </citation>
    <scope>NUCLEOTIDE SEQUENCE</scope>
</reference>
<keyword evidence="2 5" id="KW-0378">Hydrolase</keyword>
<evidence type="ECO:0000256" key="6">
    <source>
        <dbReference type="SAM" id="MobiDB-lite"/>
    </source>
</evidence>